<evidence type="ECO:0000313" key="12">
    <source>
        <dbReference type="EMBL" id="AMN15955.2"/>
    </source>
</evidence>
<evidence type="ECO:0000313" key="7">
    <source>
        <dbReference type="EMBL" id="AIG63045.2"/>
    </source>
</evidence>
<keyword evidence="1" id="KW-0723">Serine/threonine-protein kinase</keyword>
<dbReference type="EMBL" id="KU738903">
    <property type="protein sequence ID" value="AMN16231.2"/>
    <property type="molecule type" value="Genomic_DNA"/>
</dbReference>
<evidence type="ECO:0000313" key="10">
    <source>
        <dbReference type="EMBL" id="AMN15679.2"/>
    </source>
</evidence>
<dbReference type="InterPro" id="IPR000719">
    <property type="entry name" value="Prot_kinase_dom"/>
</dbReference>
<evidence type="ECO:0000256" key="4">
    <source>
        <dbReference type="ARBA" id="ARBA00022777"/>
    </source>
</evidence>
<evidence type="ECO:0000313" key="15">
    <source>
        <dbReference type="EMBL" id="AMN16369.2"/>
    </source>
</evidence>
<dbReference type="InterPro" id="IPR008271">
    <property type="entry name" value="Ser/Thr_kinase_AS"/>
</dbReference>
<evidence type="ECO:0000256" key="2">
    <source>
        <dbReference type="ARBA" id="ARBA00022679"/>
    </source>
</evidence>
<keyword evidence="2" id="KW-0808">Transferase</keyword>
<dbReference type="Gene3D" id="1.10.510.10">
    <property type="entry name" value="Transferase(Phosphotransferase) domain 1"/>
    <property type="match status" value="1"/>
</dbReference>
<evidence type="ECO:0000313" key="8">
    <source>
        <dbReference type="EMBL" id="AMN15403.2"/>
    </source>
</evidence>
<keyword evidence="5" id="KW-0067">ATP-binding</keyword>
<keyword evidence="3" id="KW-0547">Nucleotide-binding</keyword>
<evidence type="ECO:0000313" key="9">
    <source>
        <dbReference type="EMBL" id="AMN15541.2"/>
    </source>
</evidence>
<dbReference type="PROSITE" id="PS50011">
    <property type="entry name" value="PROTEIN_KINASE_DOM"/>
    <property type="match status" value="1"/>
</dbReference>
<reference evidence="7" key="1">
    <citation type="journal article" date="2015" name="Genome Announc.">
        <title>Complete Genome Sequences of Helicoverpa armigera Single Nucleopolyhedrovirus Strains AC53 and H25EA1 from Australia.</title>
        <authorList>
            <person name="Noune C."/>
            <person name="Hauxwell C."/>
        </authorList>
    </citation>
    <scope>NUCLEOTIDE SEQUENCE</scope>
    <source>
        <strain evidence="7">AC53</strain>
    </source>
</reference>
<dbReference type="SMART" id="SM00220">
    <property type="entry name" value="S_TKc"/>
    <property type="match status" value="1"/>
</dbReference>
<reference evidence="8" key="2">
    <citation type="journal article" date="2016" name="Genome Announc.">
        <title>Complete Genome Sequences of Seven Helicoverpa armigera SNPV-AC53-Derived Strains.</title>
        <authorList>
            <person name="Noune C."/>
            <person name="Hauxwell C."/>
        </authorList>
    </citation>
    <scope>NUCLEOTIDE SEQUENCE</scope>
    <source>
        <strain evidence="8">AC53C3</strain>
        <strain evidence="9">AC53C5</strain>
        <strain evidence="10">AC53C6</strain>
        <strain evidence="11">AC53C9</strain>
        <strain evidence="12">AC53T2</strain>
        <strain evidence="15">AC53T5</strain>
    </source>
</reference>
<feature type="domain" description="Protein kinase" evidence="6">
    <location>
        <begin position="40"/>
        <end position="288"/>
    </location>
</feature>
<dbReference type="EMBL" id="KU738901">
    <property type="protein sequence ID" value="AMN15955.2"/>
    <property type="molecule type" value="Genomic_DNA"/>
</dbReference>
<evidence type="ECO:0000259" key="6">
    <source>
        <dbReference type="PROSITE" id="PS50011"/>
    </source>
</evidence>
<dbReference type="EMBL" id="KU738899">
    <property type="protein sequence ID" value="AMN15679.2"/>
    <property type="molecule type" value="Genomic_DNA"/>
</dbReference>
<dbReference type="PROSITE" id="PS00108">
    <property type="entry name" value="PROTEIN_KINASE_ST"/>
    <property type="match status" value="1"/>
</dbReference>
<dbReference type="SUPFAM" id="SSF56112">
    <property type="entry name" value="Protein kinase-like (PK-like)"/>
    <property type="match status" value="1"/>
</dbReference>
<dbReference type="InterPro" id="IPR011009">
    <property type="entry name" value="Kinase-like_dom_sf"/>
</dbReference>
<reference evidence="7" key="3">
    <citation type="submission" date="2016-08" db="EMBL/GenBank/DDBJ databases">
        <authorList>
            <person name="Seilhamer J.J."/>
        </authorList>
    </citation>
    <scope>NUCLEOTIDE SEQUENCE</scope>
    <source>
        <strain evidence="7">AC53</strain>
        <strain evidence="13">AC53T4.1</strain>
        <strain evidence="14">AC53T4.2</strain>
    </source>
</reference>
<dbReference type="PANTHER" id="PTHR24351">
    <property type="entry name" value="RIBOSOMAL PROTEIN S6 KINASE"/>
    <property type="match status" value="1"/>
</dbReference>
<evidence type="ECO:0000313" key="13">
    <source>
        <dbReference type="EMBL" id="AMN16093.2"/>
    </source>
</evidence>
<dbReference type="EMBL" id="KJ909666">
    <property type="protein sequence ID" value="AIG63045.2"/>
    <property type="molecule type" value="Genomic_DNA"/>
</dbReference>
<dbReference type="GO" id="GO:0004674">
    <property type="term" value="F:protein serine/threonine kinase activity"/>
    <property type="evidence" value="ECO:0007669"/>
    <property type="project" value="UniProtKB-KW"/>
</dbReference>
<dbReference type="EMBL" id="KU738900">
    <property type="protein sequence ID" value="AMN15817.2"/>
    <property type="molecule type" value="Genomic_DNA"/>
</dbReference>
<dbReference type="EMBL" id="KU738902">
    <property type="protein sequence ID" value="AMN16093.2"/>
    <property type="molecule type" value="Genomic_DNA"/>
</dbReference>
<proteinExistence type="predicted"/>
<sequence>MCSFFQPNIVEHFAVEPLSRIAMDDRFVKEINQFFAEIKIQNNVRLVDGKFGKMCVIKHEPTGKLFVKKSVAIKYVTEIEPMVHQLMKDNRYFIKLYYSLTTLKSQILILDYVAGGDLFDFLKKHKKVFEAETRSIVGQLTEALNALHSYKIIHNDLKLENVLYVRHKQIYLCDYGLCKIVNTSSCRDGTKEYMSPEKLKRQNYDVHVDWWALGILTYELLIGHHPYKHSNDNDEDFDLDVLQQRQQKKLHKYNFLSSDAQKFLEAMLMYNINYRLCTYETVIKHSFLS</sequence>
<keyword evidence="4" id="KW-0418">Kinase</keyword>
<dbReference type="Gene3D" id="3.30.200.20">
    <property type="entry name" value="Phosphorylase Kinase, domain 1"/>
    <property type="match status" value="1"/>
</dbReference>
<dbReference type="Pfam" id="PF00069">
    <property type="entry name" value="Pkinase"/>
    <property type="match status" value="1"/>
</dbReference>
<evidence type="ECO:0000256" key="1">
    <source>
        <dbReference type="ARBA" id="ARBA00022527"/>
    </source>
</evidence>
<name>A0A075TNT5_9ABAC</name>
<evidence type="ECO:0000313" key="14">
    <source>
        <dbReference type="EMBL" id="AMN16231.2"/>
    </source>
</evidence>
<dbReference type="EMBL" id="KU738897">
    <property type="protein sequence ID" value="AMN15403.2"/>
    <property type="molecule type" value="Genomic_DNA"/>
</dbReference>
<accession>A0A075TNT5</accession>
<dbReference type="GO" id="GO:0005524">
    <property type="term" value="F:ATP binding"/>
    <property type="evidence" value="ECO:0007669"/>
    <property type="project" value="UniProtKB-KW"/>
</dbReference>
<dbReference type="EMBL" id="KU738898">
    <property type="protein sequence ID" value="AMN15541.2"/>
    <property type="molecule type" value="Genomic_DNA"/>
</dbReference>
<protein>
    <submittedName>
        <fullName evidence="7">PK1</fullName>
    </submittedName>
</protein>
<organism evidence="7">
    <name type="scientific">Helicoverpa SNPV AC53</name>
    <dbReference type="NCBI Taxonomy" id="1569367"/>
    <lineage>
        <taxon>Viruses</taxon>
        <taxon>Viruses incertae sedis</taxon>
        <taxon>Naldaviricetes</taxon>
        <taxon>Lefavirales</taxon>
        <taxon>Baculoviridae</taxon>
        <taxon>Alphabaculovirus</taxon>
        <taxon>Alphabaculovirus helarmigerae</taxon>
    </lineage>
</organism>
<gene>
    <name evidence="7" type="ORF">HaSNPV-AC53_003</name>
</gene>
<evidence type="ECO:0000256" key="3">
    <source>
        <dbReference type="ARBA" id="ARBA00022741"/>
    </source>
</evidence>
<evidence type="ECO:0000313" key="11">
    <source>
        <dbReference type="EMBL" id="AMN15817.2"/>
    </source>
</evidence>
<dbReference type="EMBL" id="KU738904">
    <property type="protein sequence ID" value="AMN16369.2"/>
    <property type="molecule type" value="Genomic_DNA"/>
</dbReference>
<evidence type="ECO:0000256" key="5">
    <source>
        <dbReference type="ARBA" id="ARBA00022840"/>
    </source>
</evidence>